<accession>A0ABD1ZUD9</accession>
<gene>
    <name evidence="1" type="ORF">R1flu_022117</name>
</gene>
<organism evidence="1 2">
    <name type="scientific">Riccia fluitans</name>
    <dbReference type="NCBI Taxonomy" id="41844"/>
    <lineage>
        <taxon>Eukaryota</taxon>
        <taxon>Viridiplantae</taxon>
        <taxon>Streptophyta</taxon>
        <taxon>Embryophyta</taxon>
        <taxon>Marchantiophyta</taxon>
        <taxon>Marchantiopsida</taxon>
        <taxon>Marchantiidae</taxon>
        <taxon>Marchantiales</taxon>
        <taxon>Ricciaceae</taxon>
        <taxon>Riccia</taxon>
    </lineage>
</organism>
<proteinExistence type="predicted"/>
<evidence type="ECO:0000313" key="2">
    <source>
        <dbReference type="Proteomes" id="UP001605036"/>
    </source>
</evidence>
<sequence length="215" mass="23898">MAPYLLIRKRPLTIAYAFLRLVRAVFKQPGHQSIYHEHHLIKWHEASTYRRFRLRASGLSSWVTMSNPDRMHGRSSWPEFPIPGLAAERSRSMQRNEERIPQSNVASMSKPSGLEVPCVQGALGSASCGTKRRNLQAAQLQLSLQAIAYAIASGEAGLRKKLASWGQASNLALEDCLSSKPIALAFIQLRGHIALGWGPEADSLLMIFVKWSLVP</sequence>
<dbReference type="EMBL" id="JBHFFA010000001">
    <property type="protein sequence ID" value="KAL2653989.1"/>
    <property type="molecule type" value="Genomic_DNA"/>
</dbReference>
<reference evidence="1 2" key="1">
    <citation type="submission" date="2024-09" db="EMBL/GenBank/DDBJ databases">
        <title>Chromosome-scale assembly of Riccia fluitans.</title>
        <authorList>
            <person name="Paukszto L."/>
            <person name="Sawicki J."/>
            <person name="Karawczyk K."/>
            <person name="Piernik-Szablinska J."/>
            <person name="Szczecinska M."/>
            <person name="Mazdziarz M."/>
        </authorList>
    </citation>
    <scope>NUCLEOTIDE SEQUENCE [LARGE SCALE GENOMIC DNA]</scope>
    <source>
        <strain evidence="1">Rf_01</strain>
        <tissue evidence="1">Aerial parts of the thallus</tissue>
    </source>
</reference>
<comment type="caution">
    <text evidence="1">The sequence shown here is derived from an EMBL/GenBank/DDBJ whole genome shotgun (WGS) entry which is preliminary data.</text>
</comment>
<dbReference type="AlphaFoldDB" id="A0ABD1ZUD9"/>
<evidence type="ECO:0000313" key="1">
    <source>
        <dbReference type="EMBL" id="KAL2653989.1"/>
    </source>
</evidence>
<keyword evidence="2" id="KW-1185">Reference proteome</keyword>
<name>A0ABD1ZUD9_9MARC</name>
<protein>
    <submittedName>
        <fullName evidence="1">Uncharacterized protein</fullName>
    </submittedName>
</protein>
<dbReference type="Proteomes" id="UP001605036">
    <property type="component" value="Unassembled WGS sequence"/>
</dbReference>